<name>A0ABN1YW36_9MICO</name>
<keyword evidence="1" id="KW-0812">Transmembrane</keyword>
<feature type="transmembrane region" description="Helical" evidence="1">
    <location>
        <begin position="26"/>
        <end position="44"/>
    </location>
</feature>
<dbReference type="Proteomes" id="UP001501266">
    <property type="component" value="Unassembled WGS sequence"/>
</dbReference>
<keyword evidence="3" id="KW-1185">Reference proteome</keyword>
<comment type="caution">
    <text evidence="2">The sequence shown here is derived from an EMBL/GenBank/DDBJ whole genome shotgun (WGS) entry which is preliminary data.</text>
</comment>
<proteinExistence type="predicted"/>
<keyword evidence="1" id="KW-0472">Membrane</keyword>
<keyword evidence="1" id="KW-1133">Transmembrane helix</keyword>
<dbReference type="EMBL" id="BAAAKK010000005">
    <property type="protein sequence ID" value="GAA1424029.1"/>
    <property type="molecule type" value="Genomic_DNA"/>
</dbReference>
<organism evidence="2 3">
    <name type="scientific">Agrococcus citreus</name>
    <dbReference type="NCBI Taxonomy" id="84643"/>
    <lineage>
        <taxon>Bacteria</taxon>
        <taxon>Bacillati</taxon>
        <taxon>Actinomycetota</taxon>
        <taxon>Actinomycetes</taxon>
        <taxon>Micrococcales</taxon>
        <taxon>Microbacteriaceae</taxon>
        <taxon>Agrococcus</taxon>
    </lineage>
</organism>
<gene>
    <name evidence="2" type="ORF">GCM10009640_19380</name>
</gene>
<evidence type="ECO:0000313" key="3">
    <source>
        <dbReference type="Proteomes" id="UP001501266"/>
    </source>
</evidence>
<sequence length="50" mass="4990">MSMFSMLGTVAELALATLALATGTVVVLGLVVALGVWVAGSIAARSARRS</sequence>
<protein>
    <submittedName>
        <fullName evidence="2">Uncharacterized protein</fullName>
    </submittedName>
</protein>
<reference evidence="2 3" key="1">
    <citation type="journal article" date="2019" name="Int. J. Syst. Evol. Microbiol.">
        <title>The Global Catalogue of Microorganisms (GCM) 10K type strain sequencing project: providing services to taxonomists for standard genome sequencing and annotation.</title>
        <authorList>
            <consortium name="The Broad Institute Genomics Platform"/>
            <consortium name="The Broad Institute Genome Sequencing Center for Infectious Disease"/>
            <person name="Wu L."/>
            <person name="Ma J."/>
        </authorList>
    </citation>
    <scope>NUCLEOTIDE SEQUENCE [LARGE SCALE GENOMIC DNA]</scope>
    <source>
        <strain evidence="2 3">JCM 12398</strain>
    </source>
</reference>
<dbReference type="RefSeq" id="WP_343919861.1">
    <property type="nucleotide sequence ID" value="NZ_BAAAKK010000005.1"/>
</dbReference>
<evidence type="ECO:0000313" key="2">
    <source>
        <dbReference type="EMBL" id="GAA1424029.1"/>
    </source>
</evidence>
<accession>A0ABN1YW36</accession>
<evidence type="ECO:0000256" key="1">
    <source>
        <dbReference type="SAM" id="Phobius"/>
    </source>
</evidence>